<dbReference type="STRING" id="33528.ENSGAFP00000022777"/>
<comment type="function">
    <text evidence="1">Cilium- and flagellum-specific protein that plays a role in axonemal structure organization and motility. May play a role in outer and inner dynein arm assembly.</text>
</comment>
<dbReference type="EMBL" id="NHOQ01002733">
    <property type="protein sequence ID" value="PWA15143.1"/>
    <property type="molecule type" value="Genomic_DNA"/>
</dbReference>
<evidence type="ECO:0000313" key="9">
    <source>
        <dbReference type="EMBL" id="PWA15143.1"/>
    </source>
</evidence>
<comment type="similarity">
    <text evidence="3">Belongs to the CFAP300 family.</text>
</comment>
<evidence type="ECO:0000256" key="4">
    <source>
        <dbReference type="ARBA" id="ARBA00022174"/>
    </source>
</evidence>
<evidence type="ECO:0000256" key="1">
    <source>
        <dbReference type="ARBA" id="ARBA00002404"/>
    </source>
</evidence>
<feature type="region of interest" description="Disordered" evidence="8">
    <location>
        <begin position="250"/>
        <end position="275"/>
    </location>
</feature>
<dbReference type="PANTHER" id="PTHR31078">
    <property type="entry name" value="CILIA- AND FLAGELLA-ASSOCIATED PROTEIN 300"/>
    <property type="match status" value="1"/>
</dbReference>
<dbReference type="AlphaFoldDB" id="A0A315UV22"/>
<evidence type="ECO:0000256" key="5">
    <source>
        <dbReference type="ARBA" id="ARBA00022490"/>
    </source>
</evidence>
<organism evidence="9 10">
    <name type="scientific">Gambusia affinis</name>
    <name type="common">Western mosquitofish</name>
    <name type="synonym">Heterandria affinis</name>
    <dbReference type="NCBI Taxonomy" id="33528"/>
    <lineage>
        <taxon>Eukaryota</taxon>
        <taxon>Metazoa</taxon>
        <taxon>Chordata</taxon>
        <taxon>Craniata</taxon>
        <taxon>Vertebrata</taxon>
        <taxon>Euteleostomi</taxon>
        <taxon>Actinopterygii</taxon>
        <taxon>Neopterygii</taxon>
        <taxon>Teleostei</taxon>
        <taxon>Neoteleostei</taxon>
        <taxon>Acanthomorphata</taxon>
        <taxon>Ovalentaria</taxon>
        <taxon>Atherinomorphae</taxon>
        <taxon>Cyprinodontiformes</taxon>
        <taxon>Poeciliidae</taxon>
        <taxon>Poeciliinae</taxon>
        <taxon>Gambusia</taxon>
    </lineage>
</organism>
<evidence type="ECO:0000256" key="3">
    <source>
        <dbReference type="ARBA" id="ARBA00009205"/>
    </source>
</evidence>
<name>A0A315UV22_GAMAF</name>
<dbReference type="GO" id="GO:0005930">
    <property type="term" value="C:axoneme"/>
    <property type="evidence" value="ECO:0007669"/>
    <property type="project" value="UniProtKB-SubCell"/>
</dbReference>
<gene>
    <name evidence="9" type="ORF">CCH79_00008838</name>
</gene>
<comment type="subcellular location">
    <subcellularLocation>
        <location evidence="2">Cytoplasm</location>
        <location evidence="2">Cytoskeleton</location>
        <location evidence="2">Cilium axoneme</location>
    </subcellularLocation>
</comment>
<dbReference type="InterPro" id="IPR029416">
    <property type="entry name" value="CFAP300"/>
</dbReference>
<sequence length="549" mass="61300">MRLESRKGQRNNERQRGVVGSSRCVSRLPACIFVVTVVTGWGKGERCLEQTKEWSQRFSPTTPEVPPGSVYSASCAASLVACVTGDKILGRQLRSHVTHGLNGDSFPRLTALMTSGSIRQAFCSHCQRPEDPHVLQDTKTESMEPLITDPVTHKHMSPLCTNERWRDTQTAVPEVRAAVGDGSVAEQITVADGIQVGHGAQVVSAGATASSPVAVGAVWVPDATSMQRTGQLPFGSSVLDSVCGTFLRNQEQRQRSQNNRTHHQSVTKEEEAKLTMAGDESGFEQTFSFSPLPAKSFSFQEDKNTLTLLMKWSMLGRLSAQAYSFDSNFHPYSCETFALCFFKDPQVIASLRNMEAGVCMPLERPVVSVSTELVPCTKISMELFDPIYSCGILRPSGHVVKCFHDVYPDYDELRQMLQEEDSKHYHVVGRMEREEFLFRLFKHLCLGGELCQYEDTIDPYMSTTKKIYKDLISVQKDAETKKISVVSTVLKVCAYDESGQCFPGTREEEQTFAYLIVDPVKRNVTLLYHIYGNSSQRILDYPFKSKSDE</sequence>
<keyword evidence="10" id="KW-1185">Reference proteome</keyword>
<proteinExistence type="inferred from homology"/>
<comment type="caution">
    <text evidence="9">The sequence shown here is derived from an EMBL/GenBank/DDBJ whole genome shotgun (WGS) entry which is preliminary data.</text>
</comment>
<dbReference type="Proteomes" id="UP000250572">
    <property type="component" value="Unassembled WGS sequence"/>
</dbReference>
<evidence type="ECO:0000256" key="8">
    <source>
        <dbReference type="SAM" id="MobiDB-lite"/>
    </source>
</evidence>
<keyword evidence="7" id="KW-0966">Cell projection</keyword>
<dbReference type="PANTHER" id="PTHR31078:SF1">
    <property type="entry name" value="CILIA- AND FLAGELLA-ASSOCIATED PROTEIN 300"/>
    <property type="match status" value="1"/>
</dbReference>
<evidence type="ECO:0000256" key="2">
    <source>
        <dbReference type="ARBA" id="ARBA00004430"/>
    </source>
</evidence>
<reference evidence="9 10" key="1">
    <citation type="journal article" date="2018" name="G3 (Bethesda)">
        <title>A High-Quality Reference Genome for the Invasive Mosquitofish Gambusia affinis Using a Chicago Library.</title>
        <authorList>
            <person name="Hoffberg S.L."/>
            <person name="Troendle N.J."/>
            <person name="Glenn T.C."/>
            <person name="Mahmud O."/>
            <person name="Louha S."/>
            <person name="Chalopin D."/>
            <person name="Bennetzen J.L."/>
            <person name="Mauricio R."/>
        </authorList>
    </citation>
    <scope>NUCLEOTIDE SEQUENCE [LARGE SCALE GENOMIC DNA]</scope>
    <source>
        <strain evidence="9">NE01/NJP1002.9</strain>
        <tissue evidence="9">Muscle</tissue>
    </source>
</reference>
<evidence type="ECO:0000256" key="6">
    <source>
        <dbReference type="ARBA" id="ARBA00023212"/>
    </source>
</evidence>
<dbReference type="Pfam" id="PF14926">
    <property type="entry name" value="CFAP300"/>
    <property type="match status" value="1"/>
</dbReference>
<accession>A0A315UV22</accession>
<evidence type="ECO:0000313" key="10">
    <source>
        <dbReference type="Proteomes" id="UP000250572"/>
    </source>
</evidence>
<keyword evidence="6" id="KW-0206">Cytoskeleton</keyword>
<evidence type="ECO:0000256" key="7">
    <source>
        <dbReference type="ARBA" id="ARBA00023273"/>
    </source>
</evidence>
<protein>
    <recommendedName>
        <fullName evidence="4">Cilia- and flagella-associated protein 300</fullName>
    </recommendedName>
</protein>
<keyword evidence="5" id="KW-0963">Cytoplasm</keyword>